<gene>
    <name evidence="1" type="ORF">NCTC11535_00850</name>
</gene>
<proteinExistence type="predicted"/>
<comment type="caution">
    <text evidence="1">The sequence shown here is derived from an EMBL/GenBank/DDBJ whole genome shotgun (WGS) entry which is preliminary data.</text>
</comment>
<accession>A0ABY1VM73</accession>
<reference evidence="1 2" key="1">
    <citation type="submission" date="2018-06" db="EMBL/GenBank/DDBJ databases">
        <authorList>
            <consortium name="Pathogen Informatics"/>
            <person name="Doyle S."/>
        </authorList>
    </citation>
    <scope>NUCLEOTIDE SEQUENCE [LARGE SCALE GENOMIC DNA]</scope>
    <source>
        <strain evidence="1 2">NCTC11535</strain>
    </source>
</reference>
<dbReference type="EMBL" id="UAPQ01000006">
    <property type="protein sequence ID" value="SPT53190.1"/>
    <property type="molecule type" value="Genomic_DNA"/>
</dbReference>
<dbReference type="Proteomes" id="UP000250006">
    <property type="component" value="Unassembled WGS sequence"/>
</dbReference>
<organism evidence="1 2">
    <name type="scientific">Actinomyces bovis</name>
    <dbReference type="NCBI Taxonomy" id="1658"/>
    <lineage>
        <taxon>Bacteria</taxon>
        <taxon>Bacillati</taxon>
        <taxon>Actinomycetota</taxon>
        <taxon>Actinomycetes</taxon>
        <taxon>Actinomycetales</taxon>
        <taxon>Actinomycetaceae</taxon>
        <taxon>Actinomyces</taxon>
    </lineage>
</organism>
<name>A0ABY1VM73_9ACTO</name>
<keyword evidence="2" id="KW-1185">Reference proteome</keyword>
<dbReference type="RefSeq" id="WP_111836159.1">
    <property type="nucleotide sequence ID" value="NZ_UAPQ01000006.1"/>
</dbReference>
<protein>
    <submittedName>
        <fullName evidence="1">Uncharacterized protein</fullName>
    </submittedName>
</protein>
<evidence type="ECO:0000313" key="1">
    <source>
        <dbReference type="EMBL" id="SPT53190.1"/>
    </source>
</evidence>
<evidence type="ECO:0000313" key="2">
    <source>
        <dbReference type="Proteomes" id="UP000250006"/>
    </source>
</evidence>
<sequence>MDNPGDGKTLSLAAGENAFTLIDVEAGGRTLAFKDMNGNGPLDTWEDWRLTDSTVRNLAWLIQSGMYENPYVDLEDSKASVGDAKKTNA</sequence>